<dbReference type="EMBL" id="CADCVG010000005">
    <property type="protein sequence ID" value="CAA9443160.1"/>
    <property type="molecule type" value="Genomic_DNA"/>
</dbReference>
<dbReference type="InterPro" id="IPR016032">
    <property type="entry name" value="Sig_transdc_resp-reg_C-effctor"/>
</dbReference>
<evidence type="ECO:0000313" key="8">
    <source>
        <dbReference type="EMBL" id="CAA9443160.1"/>
    </source>
</evidence>
<evidence type="ECO:0000256" key="4">
    <source>
        <dbReference type="ARBA" id="ARBA00023163"/>
    </source>
</evidence>
<dbReference type="PROSITE" id="PS50110">
    <property type="entry name" value="RESPONSE_REGULATORY"/>
    <property type="match status" value="1"/>
</dbReference>
<dbReference type="CDD" id="cd17535">
    <property type="entry name" value="REC_NarL-like"/>
    <property type="match status" value="1"/>
</dbReference>
<dbReference type="InterPro" id="IPR058245">
    <property type="entry name" value="NreC/VraR/RcsB-like_REC"/>
</dbReference>
<evidence type="ECO:0000256" key="2">
    <source>
        <dbReference type="ARBA" id="ARBA00023015"/>
    </source>
</evidence>
<dbReference type="SUPFAM" id="SSF52172">
    <property type="entry name" value="CheY-like"/>
    <property type="match status" value="1"/>
</dbReference>
<evidence type="ECO:0000256" key="5">
    <source>
        <dbReference type="PROSITE-ProRule" id="PRU00169"/>
    </source>
</evidence>
<keyword evidence="3" id="KW-0238">DNA-binding</keyword>
<feature type="modified residue" description="4-aspartylphosphate" evidence="5">
    <location>
        <position position="56"/>
    </location>
</feature>
<dbReference type="AlphaFoldDB" id="A0A6J4QKE3"/>
<dbReference type="GO" id="GO:0000160">
    <property type="term" value="P:phosphorelay signal transduction system"/>
    <property type="evidence" value="ECO:0007669"/>
    <property type="project" value="InterPro"/>
</dbReference>
<feature type="domain" description="Response regulatory" evidence="7">
    <location>
        <begin position="5"/>
        <end position="121"/>
    </location>
</feature>
<dbReference type="InterPro" id="IPR000792">
    <property type="entry name" value="Tscrpt_reg_LuxR_C"/>
</dbReference>
<dbReference type="PROSITE" id="PS50043">
    <property type="entry name" value="HTH_LUXR_2"/>
    <property type="match status" value="1"/>
</dbReference>
<dbReference type="Pfam" id="PF00072">
    <property type="entry name" value="Response_reg"/>
    <property type="match status" value="1"/>
</dbReference>
<dbReference type="SMART" id="SM00448">
    <property type="entry name" value="REC"/>
    <property type="match status" value="1"/>
</dbReference>
<organism evidence="8">
    <name type="scientific">uncultured Rubrobacteraceae bacterium</name>
    <dbReference type="NCBI Taxonomy" id="349277"/>
    <lineage>
        <taxon>Bacteria</taxon>
        <taxon>Bacillati</taxon>
        <taxon>Actinomycetota</taxon>
        <taxon>Rubrobacteria</taxon>
        <taxon>Rubrobacterales</taxon>
        <taxon>Rubrobacteraceae</taxon>
        <taxon>environmental samples</taxon>
    </lineage>
</organism>
<keyword evidence="1 5" id="KW-0597">Phosphoprotein</keyword>
<accession>A0A6J4QKE3</accession>
<evidence type="ECO:0000259" key="7">
    <source>
        <dbReference type="PROSITE" id="PS50110"/>
    </source>
</evidence>
<reference evidence="8" key="1">
    <citation type="submission" date="2020-02" db="EMBL/GenBank/DDBJ databases">
        <authorList>
            <person name="Meier V. D."/>
        </authorList>
    </citation>
    <scope>NUCLEOTIDE SEQUENCE</scope>
    <source>
        <strain evidence="8">AVDCRST_MAG14</strain>
    </source>
</reference>
<dbReference type="PANTHER" id="PTHR43214:SF24">
    <property type="entry name" value="TRANSCRIPTIONAL REGULATORY PROTEIN NARL-RELATED"/>
    <property type="match status" value="1"/>
</dbReference>
<protein>
    <submittedName>
        <fullName evidence="8">Regulatory protein, LuxR:Response regulator receiver</fullName>
    </submittedName>
</protein>
<evidence type="ECO:0000256" key="1">
    <source>
        <dbReference type="ARBA" id="ARBA00022553"/>
    </source>
</evidence>
<gene>
    <name evidence="8" type="ORF">AVDCRST_MAG14-136</name>
</gene>
<evidence type="ECO:0000259" key="6">
    <source>
        <dbReference type="PROSITE" id="PS50043"/>
    </source>
</evidence>
<proteinExistence type="predicted"/>
<dbReference type="Gene3D" id="3.40.50.2300">
    <property type="match status" value="1"/>
</dbReference>
<dbReference type="SMART" id="SM00421">
    <property type="entry name" value="HTH_LUXR"/>
    <property type="match status" value="1"/>
</dbReference>
<sequence length="216" mass="23373">MGSIRVLVADDHPVFRYGMRAILGAEPDTEIVGEATDGVEAVTLAAELRPDVILMDINMPGVNGIEATRWITEANPDTGILMLTMFEDDDSVFAAIRAGARGYVLKGADGEETIRAIRAVAGGEAIFGPTVARRLKSHFTQSELTSQPFPELTERERDILALIARGYTNTAVADCLYLSPKTVRNYVSSIFAKLGVHDRAQAIIRAREAGLGRESP</sequence>
<feature type="domain" description="HTH luxR-type" evidence="6">
    <location>
        <begin position="145"/>
        <end position="210"/>
    </location>
</feature>
<dbReference type="GO" id="GO:0006355">
    <property type="term" value="P:regulation of DNA-templated transcription"/>
    <property type="evidence" value="ECO:0007669"/>
    <property type="project" value="InterPro"/>
</dbReference>
<keyword evidence="2" id="KW-0805">Transcription regulation</keyword>
<dbReference type="GO" id="GO:0003677">
    <property type="term" value="F:DNA binding"/>
    <property type="evidence" value="ECO:0007669"/>
    <property type="project" value="UniProtKB-KW"/>
</dbReference>
<dbReference type="PROSITE" id="PS00622">
    <property type="entry name" value="HTH_LUXR_1"/>
    <property type="match status" value="1"/>
</dbReference>
<name>A0A6J4QKE3_9ACTN</name>
<keyword evidence="4" id="KW-0804">Transcription</keyword>
<dbReference type="InterPro" id="IPR011006">
    <property type="entry name" value="CheY-like_superfamily"/>
</dbReference>
<dbReference type="SUPFAM" id="SSF46894">
    <property type="entry name" value="C-terminal effector domain of the bipartite response regulators"/>
    <property type="match status" value="1"/>
</dbReference>
<dbReference type="PRINTS" id="PR00038">
    <property type="entry name" value="HTHLUXR"/>
</dbReference>
<dbReference type="CDD" id="cd06170">
    <property type="entry name" value="LuxR_C_like"/>
    <property type="match status" value="1"/>
</dbReference>
<dbReference type="Pfam" id="PF00196">
    <property type="entry name" value="GerE"/>
    <property type="match status" value="1"/>
</dbReference>
<evidence type="ECO:0000256" key="3">
    <source>
        <dbReference type="ARBA" id="ARBA00023125"/>
    </source>
</evidence>
<dbReference type="InterPro" id="IPR039420">
    <property type="entry name" value="WalR-like"/>
</dbReference>
<dbReference type="PANTHER" id="PTHR43214">
    <property type="entry name" value="TWO-COMPONENT RESPONSE REGULATOR"/>
    <property type="match status" value="1"/>
</dbReference>
<dbReference type="InterPro" id="IPR001789">
    <property type="entry name" value="Sig_transdc_resp-reg_receiver"/>
</dbReference>